<proteinExistence type="predicted"/>
<dbReference type="GeneID" id="19333528"/>
<organism evidence="1 2">
    <name type="scientific">Pseudocercospora fijiensis (strain CIRAD86)</name>
    <name type="common">Black leaf streak disease fungus</name>
    <name type="synonym">Mycosphaerella fijiensis</name>
    <dbReference type="NCBI Taxonomy" id="383855"/>
    <lineage>
        <taxon>Eukaryota</taxon>
        <taxon>Fungi</taxon>
        <taxon>Dikarya</taxon>
        <taxon>Ascomycota</taxon>
        <taxon>Pezizomycotina</taxon>
        <taxon>Dothideomycetes</taxon>
        <taxon>Dothideomycetidae</taxon>
        <taxon>Mycosphaerellales</taxon>
        <taxon>Mycosphaerellaceae</taxon>
        <taxon>Pseudocercospora</taxon>
    </lineage>
</organism>
<protein>
    <submittedName>
        <fullName evidence="1">Uncharacterized protein</fullName>
    </submittedName>
</protein>
<gene>
    <name evidence="1" type="ORF">MYCFIDRAFT_176290</name>
</gene>
<dbReference type="Proteomes" id="UP000016932">
    <property type="component" value="Unassembled WGS sequence"/>
</dbReference>
<dbReference type="EMBL" id="KB446560">
    <property type="protein sequence ID" value="EME80938.1"/>
    <property type="molecule type" value="Genomic_DNA"/>
</dbReference>
<evidence type="ECO:0000313" key="1">
    <source>
        <dbReference type="EMBL" id="EME80938.1"/>
    </source>
</evidence>
<dbReference type="HOGENOM" id="CLU_1195325_0_0_1"/>
<dbReference type="KEGG" id="pfj:MYCFIDRAFT_176290"/>
<accession>M3AUV7</accession>
<dbReference type="AlphaFoldDB" id="M3AUV7"/>
<dbReference type="RefSeq" id="XP_007928281.1">
    <property type="nucleotide sequence ID" value="XM_007930090.1"/>
</dbReference>
<evidence type="ECO:0000313" key="2">
    <source>
        <dbReference type="Proteomes" id="UP000016932"/>
    </source>
</evidence>
<dbReference type="VEuPathDB" id="FungiDB:MYCFIDRAFT_176290"/>
<sequence>MWHNLDIGSSWLSTANNAFIHSPTPTSTSVLACDLDEYTRKQDEPIAGQHWAVGGIEEAAAAAAAARMVLHAASILSDIPGTWQSEANFPDDEAFTRLRLLDRVLTRSPLYAQVWRLVRDDLVVQTNMNVKCKYIDAAAFHWKPALKEFSVGLCSLCMRGGRFSLPENAILPLWRCRKLTKIALDSSSRCQNALLLIRLMGSLERPLGLRTGGSTRIIFTSPLCSYTDIFQR</sequence>
<reference evidence="1 2" key="1">
    <citation type="journal article" date="2012" name="PLoS Pathog.">
        <title>Diverse lifestyles and strategies of plant pathogenesis encoded in the genomes of eighteen Dothideomycetes fungi.</title>
        <authorList>
            <person name="Ohm R.A."/>
            <person name="Feau N."/>
            <person name="Henrissat B."/>
            <person name="Schoch C.L."/>
            <person name="Horwitz B.A."/>
            <person name="Barry K.W."/>
            <person name="Condon B.J."/>
            <person name="Copeland A.C."/>
            <person name="Dhillon B."/>
            <person name="Glaser F."/>
            <person name="Hesse C.N."/>
            <person name="Kosti I."/>
            <person name="LaButti K."/>
            <person name="Lindquist E.A."/>
            <person name="Lucas S."/>
            <person name="Salamov A.A."/>
            <person name="Bradshaw R.E."/>
            <person name="Ciuffetti L."/>
            <person name="Hamelin R.C."/>
            <person name="Kema G.H.J."/>
            <person name="Lawrence C."/>
            <person name="Scott J.A."/>
            <person name="Spatafora J.W."/>
            <person name="Turgeon B.G."/>
            <person name="de Wit P.J.G.M."/>
            <person name="Zhong S."/>
            <person name="Goodwin S.B."/>
            <person name="Grigoriev I.V."/>
        </authorList>
    </citation>
    <scope>NUCLEOTIDE SEQUENCE [LARGE SCALE GENOMIC DNA]</scope>
    <source>
        <strain evidence="1 2">CIRAD86</strain>
    </source>
</reference>
<keyword evidence="2" id="KW-1185">Reference proteome</keyword>
<name>M3AUV7_PSEFD</name>